<protein>
    <submittedName>
        <fullName evidence="1">Uncharacterized protein</fullName>
    </submittedName>
</protein>
<comment type="caution">
    <text evidence="1">The sequence shown here is derived from an EMBL/GenBank/DDBJ whole genome shotgun (WGS) entry which is preliminary data.</text>
</comment>
<name>A0AA38CI99_TAXCH</name>
<dbReference type="EMBL" id="JAHRHJ020000010">
    <property type="protein sequence ID" value="KAH9297892.1"/>
    <property type="molecule type" value="Genomic_DNA"/>
</dbReference>
<reference evidence="1 2" key="1">
    <citation type="journal article" date="2021" name="Nat. Plants">
        <title>The Taxus genome provides insights into paclitaxel biosynthesis.</title>
        <authorList>
            <person name="Xiong X."/>
            <person name="Gou J."/>
            <person name="Liao Q."/>
            <person name="Li Y."/>
            <person name="Zhou Q."/>
            <person name="Bi G."/>
            <person name="Li C."/>
            <person name="Du R."/>
            <person name="Wang X."/>
            <person name="Sun T."/>
            <person name="Guo L."/>
            <person name="Liang H."/>
            <person name="Lu P."/>
            <person name="Wu Y."/>
            <person name="Zhang Z."/>
            <person name="Ro D.K."/>
            <person name="Shang Y."/>
            <person name="Huang S."/>
            <person name="Yan J."/>
        </authorList>
    </citation>
    <scope>NUCLEOTIDE SEQUENCE [LARGE SCALE GENOMIC DNA]</scope>
    <source>
        <strain evidence="1">Ta-2019</strain>
    </source>
</reference>
<evidence type="ECO:0000313" key="1">
    <source>
        <dbReference type="EMBL" id="KAH9297892.1"/>
    </source>
</evidence>
<feature type="non-terminal residue" evidence="1">
    <location>
        <position position="1"/>
    </location>
</feature>
<proteinExistence type="predicted"/>
<evidence type="ECO:0000313" key="2">
    <source>
        <dbReference type="Proteomes" id="UP000824469"/>
    </source>
</evidence>
<dbReference type="Proteomes" id="UP000824469">
    <property type="component" value="Unassembled WGS sequence"/>
</dbReference>
<accession>A0AA38CI99</accession>
<feature type="non-terminal residue" evidence="1">
    <location>
        <position position="49"/>
    </location>
</feature>
<keyword evidence="2" id="KW-1185">Reference proteome</keyword>
<dbReference type="AlphaFoldDB" id="A0AA38CI99"/>
<gene>
    <name evidence="1" type="ORF">KI387_029574</name>
</gene>
<organism evidence="1 2">
    <name type="scientific">Taxus chinensis</name>
    <name type="common">Chinese yew</name>
    <name type="synonym">Taxus wallichiana var. chinensis</name>
    <dbReference type="NCBI Taxonomy" id="29808"/>
    <lineage>
        <taxon>Eukaryota</taxon>
        <taxon>Viridiplantae</taxon>
        <taxon>Streptophyta</taxon>
        <taxon>Embryophyta</taxon>
        <taxon>Tracheophyta</taxon>
        <taxon>Spermatophyta</taxon>
        <taxon>Pinopsida</taxon>
        <taxon>Pinidae</taxon>
        <taxon>Conifers II</taxon>
        <taxon>Cupressales</taxon>
        <taxon>Taxaceae</taxon>
        <taxon>Taxus</taxon>
    </lineage>
</organism>
<sequence length="49" mass="5606">KKDMRVSTDPVLRLWNNMGGGAVAEEEDEEEDFFCFSTGATYFELKVEN</sequence>